<feature type="transmembrane region" description="Helical" evidence="6">
    <location>
        <begin position="374"/>
        <end position="401"/>
    </location>
</feature>
<feature type="transmembrane region" description="Helical" evidence="6">
    <location>
        <begin position="325"/>
        <end position="354"/>
    </location>
</feature>
<gene>
    <name evidence="9" type="ORF">QQ008_24375</name>
</gene>
<name>A0ABT8KUX1_9BACT</name>
<dbReference type="RefSeq" id="WP_346754571.1">
    <property type="nucleotide sequence ID" value="NZ_JAUJEA010000011.1"/>
</dbReference>
<evidence type="ECO:0000313" key="10">
    <source>
        <dbReference type="Proteomes" id="UP001172082"/>
    </source>
</evidence>
<organism evidence="9 10">
    <name type="scientific">Splendidivirga corallicola</name>
    <dbReference type="NCBI Taxonomy" id="3051826"/>
    <lineage>
        <taxon>Bacteria</taxon>
        <taxon>Pseudomonadati</taxon>
        <taxon>Bacteroidota</taxon>
        <taxon>Cytophagia</taxon>
        <taxon>Cytophagales</taxon>
        <taxon>Splendidivirgaceae</taxon>
        <taxon>Splendidivirga</taxon>
    </lineage>
</organism>
<dbReference type="InterPro" id="IPR025857">
    <property type="entry name" value="MacB_PCD"/>
</dbReference>
<accession>A0ABT8KUX1</accession>
<keyword evidence="5 6" id="KW-0472">Membrane</keyword>
<keyword evidence="10" id="KW-1185">Reference proteome</keyword>
<keyword evidence="3 6" id="KW-0812">Transmembrane</keyword>
<feature type="domain" description="ABC3 transporter permease C-terminal" evidence="7">
    <location>
        <begin position="286"/>
        <end position="401"/>
    </location>
</feature>
<sequence length="631" mass="71938">MIHNYLKLALRNLWKQKLFSAINFTGLILGFSAFLMIGLYVWDELSFDNFHDKKNRIYRLWDATATRHVAMTPYVWSVPLNNELPEIENIVTIQHLSLIVKQDDDVYAETEMFAADSTFFEIFDFPVLRGNPQNLLKDPNRLIITPEMATKYFGNTNPIGQTLEINIFGTFVSFEVSAIAACPENSHIQFDFLLPYELIKKYSFNPPAYENWRTHFVYTYLLMTPDFDHAAFKTKLKQFLLKHGGKTLYDRYTPNIQPLSHVYLKSNLEFDFQPKGSIKNVKILTVAAIGLLVIAIINFVNLMTSQYLRRVKEIAIKRAMGSDKSAILLQFLVESSLMAVASVIVAVGITLFFLPQLNDFTGKTFQITHVLNPGFIVISLITGLIIGCLAGIYPAFVMASYKPVCILRSKPANRVKSVLTRKILVIFQFILAVVLLMATGTINEQVDFMLKKDLGFNQDQVIVINDAGQISSHPDKTNLLREELLKNVSIHAVSASSSYPGTGTWSVGYKPEGYEDIEQSLSLSTIFADHDFINTYDIEIIKGRDLNRQIQSDSNAYLINEAAVQLFSARDNSWKTNPLNKLLEETYLKKKGPVIGVFKNFHFESLERKINPLIIHIYSEYFFFHTNQTEQ</sequence>
<evidence type="ECO:0000256" key="5">
    <source>
        <dbReference type="ARBA" id="ARBA00023136"/>
    </source>
</evidence>
<dbReference type="Proteomes" id="UP001172082">
    <property type="component" value="Unassembled WGS sequence"/>
</dbReference>
<feature type="transmembrane region" description="Helical" evidence="6">
    <location>
        <begin position="283"/>
        <end position="304"/>
    </location>
</feature>
<evidence type="ECO:0000256" key="6">
    <source>
        <dbReference type="SAM" id="Phobius"/>
    </source>
</evidence>
<comment type="caution">
    <text evidence="9">The sequence shown here is derived from an EMBL/GenBank/DDBJ whole genome shotgun (WGS) entry which is preliminary data.</text>
</comment>
<feature type="transmembrane region" description="Helical" evidence="6">
    <location>
        <begin position="422"/>
        <end position="442"/>
    </location>
</feature>
<keyword evidence="4 6" id="KW-1133">Transmembrane helix</keyword>
<feature type="transmembrane region" description="Helical" evidence="6">
    <location>
        <begin position="21"/>
        <end position="42"/>
    </location>
</feature>
<evidence type="ECO:0000259" key="7">
    <source>
        <dbReference type="Pfam" id="PF02687"/>
    </source>
</evidence>
<evidence type="ECO:0000313" key="9">
    <source>
        <dbReference type="EMBL" id="MDN5204551.1"/>
    </source>
</evidence>
<evidence type="ECO:0000256" key="4">
    <source>
        <dbReference type="ARBA" id="ARBA00022989"/>
    </source>
</evidence>
<keyword evidence="2" id="KW-1003">Cell membrane</keyword>
<feature type="domain" description="MacB-like periplasmic core" evidence="8">
    <location>
        <begin position="20"/>
        <end position="238"/>
    </location>
</feature>
<evidence type="ECO:0000256" key="1">
    <source>
        <dbReference type="ARBA" id="ARBA00004651"/>
    </source>
</evidence>
<dbReference type="EMBL" id="JAUJEA010000011">
    <property type="protein sequence ID" value="MDN5204551.1"/>
    <property type="molecule type" value="Genomic_DNA"/>
</dbReference>
<protein>
    <submittedName>
        <fullName evidence="9">ABC transporter permease</fullName>
    </submittedName>
</protein>
<proteinExistence type="predicted"/>
<evidence type="ECO:0000259" key="8">
    <source>
        <dbReference type="Pfam" id="PF12704"/>
    </source>
</evidence>
<dbReference type="InterPro" id="IPR003838">
    <property type="entry name" value="ABC3_permease_C"/>
</dbReference>
<dbReference type="InterPro" id="IPR050250">
    <property type="entry name" value="Macrolide_Exporter_MacB"/>
</dbReference>
<evidence type="ECO:0000256" key="2">
    <source>
        <dbReference type="ARBA" id="ARBA00022475"/>
    </source>
</evidence>
<reference evidence="9" key="1">
    <citation type="submission" date="2023-06" db="EMBL/GenBank/DDBJ databases">
        <title>Genomic of Parafulvivirga corallium.</title>
        <authorList>
            <person name="Wang G."/>
        </authorList>
    </citation>
    <scope>NUCLEOTIDE SEQUENCE</scope>
    <source>
        <strain evidence="9">BMA10</strain>
    </source>
</reference>
<dbReference type="Pfam" id="PF02687">
    <property type="entry name" value="FtsX"/>
    <property type="match status" value="1"/>
</dbReference>
<dbReference type="Pfam" id="PF12704">
    <property type="entry name" value="MacB_PCD"/>
    <property type="match status" value="1"/>
</dbReference>
<dbReference type="PANTHER" id="PTHR30572:SF18">
    <property type="entry name" value="ABC-TYPE MACROLIDE FAMILY EXPORT SYSTEM PERMEASE COMPONENT 2"/>
    <property type="match status" value="1"/>
</dbReference>
<comment type="subcellular location">
    <subcellularLocation>
        <location evidence="1">Cell membrane</location>
        <topology evidence="1">Multi-pass membrane protein</topology>
    </subcellularLocation>
</comment>
<dbReference type="PANTHER" id="PTHR30572">
    <property type="entry name" value="MEMBRANE COMPONENT OF TRANSPORTER-RELATED"/>
    <property type="match status" value="1"/>
</dbReference>
<evidence type="ECO:0000256" key="3">
    <source>
        <dbReference type="ARBA" id="ARBA00022692"/>
    </source>
</evidence>